<evidence type="ECO:0000313" key="3">
    <source>
        <dbReference type="Proteomes" id="UP000029736"/>
    </source>
</evidence>
<keyword evidence="1" id="KW-1133">Transmembrane helix</keyword>
<protein>
    <recommendedName>
        <fullName evidence="4">VWA domain-containing protein</fullName>
    </recommendedName>
</protein>
<evidence type="ECO:0008006" key="4">
    <source>
        <dbReference type="Google" id="ProtNLM"/>
    </source>
</evidence>
<comment type="caution">
    <text evidence="2">The sequence shown here is derived from an EMBL/GenBank/DDBJ whole genome shotgun (WGS) entry which is preliminary data.</text>
</comment>
<name>A0A098S032_9BACT</name>
<evidence type="ECO:0000256" key="1">
    <source>
        <dbReference type="SAM" id="Phobius"/>
    </source>
</evidence>
<feature type="transmembrane region" description="Helical" evidence="1">
    <location>
        <begin position="6"/>
        <end position="29"/>
    </location>
</feature>
<dbReference type="RefSeq" id="WP_044228790.1">
    <property type="nucleotide sequence ID" value="NZ_JBKAGJ010000035.1"/>
</dbReference>
<dbReference type="Proteomes" id="UP000029736">
    <property type="component" value="Unassembled WGS sequence"/>
</dbReference>
<keyword evidence="1" id="KW-0812">Transmembrane</keyword>
<reference evidence="2 3" key="1">
    <citation type="journal article" date="2014" name="Int. J. Syst. Evol. Microbiol.">
        <title>Phaeodactylibacter xiamenensis gen. nov., sp. nov., a member of the family Saprospiraceae isolated from the marine alga Phaeodactylum tricornutum.</title>
        <authorList>
            <person name="Chen Z.Jr."/>
            <person name="Lei X."/>
            <person name="Lai Q."/>
            <person name="Li Y."/>
            <person name="Zhang B."/>
            <person name="Zhang J."/>
            <person name="Zhang H."/>
            <person name="Yang L."/>
            <person name="Zheng W."/>
            <person name="Tian Y."/>
            <person name="Yu Z."/>
            <person name="Xu H.Jr."/>
            <person name="Zheng T."/>
        </authorList>
    </citation>
    <scope>NUCLEOTIDE SEQUENCE [LARGE SCALE GENOMIC DNA]</scope>
    <source>
        <strain evidence="2 3">KD52</strain>
    </source>
</reference>
<sequence>MDNISFQYPVWYLFLCFALGGLFAGILYYRSTAFRSQSSTLNTLLGLLRFAAVSLIAILLLTPLLRRVVREVKNPIILIAQDQSESVGAALGAQKAAYLSSLNALQAELEGEYEVKTYGFGSEVREGIDSAFTDKQSNIAEALSSLYDLYSGQNLGAVVLASDGIYNEGSNPLYANAALDAPLFSIPLGDTTAQRDLLVKRVFHNRIVYLGDKFSIQVDLAGDNAAGSNSRVNVYKIVNGKASLLQQEAVTIDQNNWFETREFILDADQAGVQRFRITLGEIPEEATLVNNSKDIFIDVLDARQKILVLGNAPHPDLTAFRQALSNNQNYQVTTATVDNLEESPSEFDFIILHNLPSRSKAATSVLNAIASQQIPHLFVVGNQTDLPQFNQAQRVLSIQRRGSSTNQVQAYFKPGFNLFQLSEDLKEQLPGYTPLTAVFGDYNIESSASALLYQRIGKVETDYPLLVLGEGSGTKVGVLGGEGVWRWRLFDYLQNQDHERFNELIGKIVQYLSLKEDKRRFRISLSKNIFDENEPVYFDAELYNQSFELVNDPDASLTVKDAAGKEYNFTFNKAGNAYRLNAGILPVGNYQFTGSVFFGGERLTYDGQFSIQPIQLEQYETTADHNTMRLLSEQYGGAVYSPESISEIAAAIRSRDTVKPVIYETAQTQPIINFKWLFAILLLLLASEWALRRYFGSY</sequence>
<dbReference type="AlphaFoldDB" id="A0A098S032"/>
<dbReference type="SUPFAM" id="SSF52317">
    <property type="entry name" value="Class I glutamine amidotransferase-like"/>
    <property type="match status" value="1"/>
</dbReference>
<organism evidence="2 3">
    <name type="scientific">Phaeodactylibacter xiamenensis</name>
    <dbReference type="NCBI Taxonomy" id="1524460"/>
    <lineage>
        <taxon>Bacteria</taxon>
        <taxon>Pseudomonadati</taxon>
        <taxon>Bacteroidota</taxon>
        <taxon>Saprospiria</taxon>
        <taxon>Saprospirales</taxon>
        <taxon>Haliscomenobacteraceae</taxon>
        <taxon>Phaeodactylibacter</taxon>
    </lineage>
</organism>
<dbReference type="EMBL" id="JPOS01000090">
    <property type="protein sequence ID" value="KGE85476.1"/>
    <property type="molecule type" value="Genomic_DNA"/>
</dbReference>
<accession>A0A098S032</accession>
<keyword evidence="3" id="KW-1185">Reference proteome</keyword>
<feature type="transmembrane region" description="Helical" evidence="1">
    <location>
        <begin position="41"/>
        <end position="65"/>
    </location>
</feature>
<dbReference type="InterPro" id="IPR029062">
    <property type="entry name" value="Class_I_gatase-like"/>
</dbReference>
<dbReference type="STRING" id="1524460.IX84_28770"/>
<dbReference type="OrthoDB" id="9763076at2"/>
<proteinExistence type="predicted"/>
<gene>
    <name evidence="2" type="ORF">IX84_28770</name>
</gene>
<keyword evidence="1" id="KW-0472">Membrane</keyword>
<dbReference type="PANTHER" id="PTHR37947">
    <property type="entry name" value="BLL2462 PROTEIN"/>
    <property type="match status" value="1"/>
</dbReference>
<evidence type="ECO:0000313" key="2">
    <source>
        <dbReference type="EMBL" id="KGE85476.1"/>
    </source>
</evidence>
<dbReference type="PANTHER" id="PTHR37947:SF1">
    <property type="entry name" value="BLL2462 PROTEIN"/>
    <property type="match status" value="1"/>
</dbReference>